<sequence length="338" mass="36601">MSSSKLTSWITRSATSRAVPHTTTDHDQALEAILSPAQLPQAPAVAVRVVEAATHDDCLPREIGAMIANEPGFAASLLHSVNTAREAASRPVNSVDRAVLLVGLNKVRAMALGLSLPALRPQARYDRGAMEHSLASISGAIIARELAARRGDADPEEELNAALLRDIGVLLIQQTYPTAWAGHIARGGDPLLAEACQREREAFGIDHAEVSAEVLKRWGLPDEIYEPIRHHHHPERLAGTRYAQRAELLWFAGLLTRLEAVVEHPEALDLILSVAGRRFGFSVGSLAEFLDTVRPQIRDFADVLNREIGRCPDYASLLTHAAAELSRASPGRAAPVAR</sequence>
<dbReference type="EMBL" id="CP025958">
    <property type="protein sequence ID" value="AWM40955.1"/>
    <property type="molecule type" value="Genomic_DNA"/>
</dbReference>
<dbReference type="OrthoDB" id="243535at2"/>
<dbReference type="PROSITE" id="PS51833">
    <property type="entry name" value="HDOD"/>
    <property type="match status" value="1"/>
</dbReference>
<dbReference type="PANTHER" id="PTHR33525:SF5">
    <property type="entry name" value="TWO COMPONENT SIGNAL TRANSDUCTION SYSTEM RESPONSE REGULATOR"/>
    <property type="match status" value="1"/>
</dbReference>
<feature type="compositionally biased region" description="Polar residues" evidence="1">
    <location>
        <begin position="1"/>
        <end position="16"/>
    </location>
</feature>
<feature type="region of interest" description="Disordered" evidence="1">
    <location>
        <begin position="1"/>
        <end position="22"/>
    </location>
</feature>
<feature type="domain" description="HDOD" evidence="2">
    <location>
        <begin position="39"/>
        <end position="234"/>
    </location>
</feature>
<proteinExistence type="predicted"/>
<evidence type="ECO:0000313" key="4">
    <source>
        <dbReference type="Proteomes" id="UP000245802"/>
    </source>
</evidence>
<reference evidence="3 4" key="1">
    <citation type="submission" date="2018-01" db="EMBL/GenBank/DDBJ databases">
        <title>G. obscuriglobus.</title>
        <authorList>
            <person name="Franke J."/>
            <person name="Blomberg W."/>
            <person name="Selmecki A."/>
        </authorList>
    </citation>
    <scope>NUCLEOTIDE SEQUENCE [LARGE SCALE GENOMIC DNA]</scope>
    <source>
        <strain evidence="3 4">DSM 5831</strain>
    </source>
</reference>
<dbReference type="AlphaFoldDB" id="A0A2Z3HDB1"/>
<name>A0A2Z3HDB1_9BACT</name>
<organism evidence="3 4">
    <name type="scientific">Gemmata obscuriglobus</name>
    <dbReference type="NCBI Taxonomy" id="114"/>
    <lineage>
        <taxon>Bacteria</taxon>
        <taxon>Pseudomonadati</taxon>
        <taxon>Planctomycetota</taxon>
        <taxon>Planctomycetia</taxon>
        <taxon>Gemmatales</taxon>
        <taxon>Gemmataceae</taxon>
        <taxon>Gemmata</taxon>
    </lineage>
</organism>
<dbReference type="InterPro" id="IPR052340">
    <property type="entry name" value="RNase_Y/CdgJ"/>
</dbReference>
<dbReference type="InterPro" id="IPR013976">
    <property type="entry name" value="HDOD"/>
</dbReference>
<protein>
    <submittedName>
        <fullName evidence="3">HDOD domain-containing protein</fullName>
    </submittedName>
</protein>
<evidence type="ECO:0000313" key="3">
    <source>
        <dbReference type="EMBL" id="AWM40955.1"/>
    </source>
</evidence>
<dbReference type="KEGG" id="gog:C1280_30875"/>
<dbReference type="Proteomes" id="UP000245802">
    <property type="component" value="Chromosome"/>
</dbReference>
<dbReference type="Gene3D" id="1.10.3210.10">
    <property type="entry name" value="Hypothetical protein af1432"/>
    <property type="match status" value="1"/>
</dbReference>
<keyword evidence="4" id="KW-1185">Reference proteome</keyword>
<dbReference type="RefSeq" id="WP_010047268.1">
    <property type="nucleotide sequence ID" value="NZ_CP025958.1"/>
</dbReference>
<dbReference type="SUPFAM" id="SSF109604">
    <property type="entry name" value="HD-domain/PDEase-like"/>
    <property type="match status" value="1"/>
</dbReference>
<dbReference type="PANTHER" id="PTHR33525">
    <property type="match status" value="1"/>
</dbReference>
<evidence type="ECO:0000256" key="1">
    <source>
        <dbReference type="SAM" id="MobiDB-lite"/>
    </source>
</evidence>
<dbReference type="Pfam" id="PF08668">
    <property type="entry name" value="HDOD"/>
    <property type="match status" value="1"/>
</dbReference>
<evidence type="ECO:0000259" key="2">
    <source>
        <dbReference type="PROSITE" id="PS51833"/>
    </source>
</evidence>
<gene>
    <name evidence="3" type="ORF">C1280_30875</name>
</gene>
<accession>A0A2Z3HDB1</accession>